<keyword evidence="2" id="KW-0223">Dioxygenase</keyword>
<sequence>MIRKMGNITILVEDQDAAIKFYTEKLGFELTADNQFGDFRWVTVALSSQPDIGIVFVKADTENKRNRVGSQVADHVFITLETDDVDRDYKTMKEKGVVFYGEPKDMPYGREVVFEDLYGNRFDLITVRQMPSDWNKN</sequence>
<dbReference type="PANTHER" id="PTHR36437">
    <property type="entry name" value="GLYOXALASE/BLEOMYCIN RESISTANCE PROTEIN/DIOXYGENASE"/>
    <property type="match status" value="1"/>
</dbReference>
<accession>A0A0U1P3S6</accession>
<feature type="domain" description="VOC" evidence="1">
    <location>
        <begin position="4"/>
        <end position="127"/>
    </location>
</feature>
<dbReference type="OrthoDB" id="9794917at2"/>
<dbReference type="Gene3D" id="3.10.180.10">
    <property type="entry name" value="2,3-Dihydroxybiphenyl 1,2-Dioxygenase, domain 1"/>
    <property type="match status" value="1"/>
</dbReference>
<dbReference type="Proteomes" id="UP000199087">
    <property type="component" value="Unassembled WGS sequence"/>
</dbReference>
<dbReference type="SUPFAM" id="SSF54593">
    <property type="entry name" value="Glyoxalase/Bleomycin resistance protein/Dihydroxybiphenyl dioxygenase"/>
    <property type="match status" value="1"/>
</dbReference>
<dbReference type="STRING" id="1499688.BN000_04868"/>
<dbReference type="InterPro" id="IPR004360">
    <property type="entry name" value="Glyas_Fos-R_dOase_dom"/>
</dbReference>
<dbReference type="RefSeq" id="WP_090639127.1">
    <property type="nucleotide sequence ID" value="NZ_CVRB01000005.1"/>
</dbReference>
<dbReference type="GO" id="GO:0051213">
    <property type="term" value="F:dioxygenase activity"/>
    <property type="evidence" value="ECO:0007669"/>
    <property type="project" value="UniProtKB-KW"/>
</dbReference>
<protein>
    <submittedName>
        <fullName evidence="2">Glyoxalase/bleomycin resistance protein/dioxygenase</fullName>
    </submittedName>
</protein>
<keyword evidence="3" id="KW-1185">Reference proteome</keyword>
<reference evidence="3" key="1">
    <citation type="submission" date="2015-05" db="EMBL/GenBank/DDBJ databases">
        <authorList>
            <person name="Urmite Genomes"/>
        </authorList>
    </citation>
    <scope>NUCLEOTIDE SEQUENCE [LARGE SCALE GENOMIC DNA]</scope>
    <source>
        <strain evidence="3">LF1</strain>
    </source>
</reference>
<keyword evidence="2" id="KW-0560">Oxidoreductase</keyword>
<evidence type="ECO:0000259" key="1">
    <source>
        <dbReference type="PROSITE" id="PS51819"/>
    </source>
</evidence>
<gene>
    <name evidence="2" type="ORF">BN000_04868</name>
</gene>
<dbReference type="EMBL" id="CVRB01000005">
    <property type="protein sequence ID" value="CRK84818.1"/>
    <property type="molecule type" value="Genomic_DNA"/>
</dbReference>
<evidence type="ECO:0000313" key="2">
    <source>
        <dbReference type="EMBL" id="CRK84818.1"/>
    </source>
</evidence>
<dbReference type="PROSITE" id="PS51819">
    <property type="entry name" value="VOC"/>
    <property type="match status" value="1"/>
</dbReference>
<name>A0A0U1P3S6_9BACI</name>
<dbReference type="PANTHER" id="PTHR36437:SF2">
    <property type="entry name" value="GLYOXALASE_BLEOMYCIN RESISTANCE PROTEIN_DIOXYGENASE"/>
    <property type="match status" value="1"/>
</dbReference>
<evidence type="ECO:0000313" key="3">
    <source>
        <dbReference type="Proteomes" id="UP000199087"/>
    </source>
</evidence>
<dbReference type="InterPro" id="IPR029068">
    <property type="entry name" value="Glyas_Bleomycin-R_OHBP_Dase"/>
</dbReference>
<dbReference type="AlphaFoldDB" id="A0A0U1P3S6"/>
<dbReference type="Pfam" id="PF00903">
    <property type="entry name" value="Glyoxalase"/>
    <property type="match status" value="1"/>
</dbReference>
<dbReference type="InterPro" id="IPR037523">
    <property type="entry name" value="VOC_core"/>
</dbReference>
<organism evidence="2 3">
    <name type="scientific">Neobacillus massiliamazoniensis</name>
    <dbReference type="NCBI Taxonomy" id="1499688"/>
    <lineage>
        <taxon>Bacteria</taxon>
        <taxon>Bacillati</taxon>
        <taxon>Bacillota</taxon>
        <taxon>Bacilli</taxon>
        <taxon>Bacillales</taxon>
        <taxon>Bacillaceae</taxon>
        <taxon>Neobacillus</taxon>
    </lineage>
</organism>
<proteinExistence type="predicted"/>